<dbReference type="EMBL" id="WNDS01000001">
    <property type="protein sequence ID" value="KAF1016848.1"/>
    <property type="molecule type" value="Genomic_DNA"/>
</dbReference>
<dbReference type="PANTHER" id="PTHR30537:SF3">
    <property type="entry name" value="TRANSCRIPTIONAL REGULATORY PROTEIN"/>
    <property type="match status" value="1"/>
</dbReference>
<dbReference type="PANTHER" id="PTHR30537">
    <property type="entry name" value="HTH-TYPE TRANSCRIPTIONAL REGULATOR"/>
    <property type="match status" value="1"/>
</dbReference>
<dbReference type="GO" id="GO:0043565">
    <property type="term" value="F:sequence-specific DNA binding"/>
    <property type="evidence" value="ECO:0007669"/>
    <property type="project" value="TreeGrafter"/>
</dbReference>
<proteinExistence type="inferred from homology"/>
<dbReference type="SUPFAM" id="SSF46785">
    <property type="entry name" value="Winged helix' DNA-binding domain"/>
    <property type="match status" value="1"/>
</dbReference>
<accession>A0A7V8FIM6</accession>
<evidence type="ECO:0000256" key="3">
    <source>
        <dbReference type="ARBA" id="ARBA00023125"/>
    </source>
</evidence>
<dbReference type="PROSITE" id="PS50931">
    <property type="entry name" value="HTH_LYSR"/>
    <property type="match status" value="1"/>
</dbReference>
<dbReference type="GO" id="GO:0003700">
    <property type="term" value="F:DNA-binding transcription factor activity"/>
    <property type="evidence" value="ECO:0007669"/>
    <property type="project" value="InterPro"/>
</dbReference>
<dbReference type="Gene3D" id="3.40.190.290">
    <property type="match status" value="1"/>
</dbReference>
<name>A0A7V8FIM6_STEMA</name>
<dbReference type="InterPro" id="IPR000847">
    <property type="entry name" value="LysR_HTH_N"/>
</dbReference>
<sequence>MDNPAHWDLYRSFLAVLEAGSLSAAARQLGLSQPTVGRHVSALEQALGLALFTRSQGGLLPTDAAQELRPHAEAMRSHAAALRRAAESQGDGARGTVRIAASEVIGMEVLPAMIAQLQTLHPGLRIELVLGSQLHNLLRREADIAVRMTTPAQDQLVAKRVGRISAGLFAHRDYLARHPAPQCVAALAGHRLIGFDQDTPFLRHARQQLPVWDRDAFSTRVDSDVAQLMLIRAGAGIGFCQNALAARDPALQPVLAETVSVPLETWITLHEDLRSSQRWRVVFDALVATLAAHCDPVADPALPA</sequence>
<dbReference type="InterPro" id="IPR036390">
    <property type="entry name" value="WH_DNA-bd_sf"/>
</dbReference>
<dbReference type="GO" id="GO:0006351">
    <property type="term" value="P:DNA-templated transcription"/>
    <property type="evidence" value="ECO:0007669"/>
    <property type="project" value="TreeGrafter"/>
</dbReference>
<evidence type="ECO:0000256" key="4">
    <source>
        <dbReference type="ARBA" id="ARBA00023163"/>
    </source>
</evidence>
<dbReference type="AlphaFoldDB" id="A0A7V8FIM6"/>
<gene>
    <name evidence="6" type="primary">cysL_1</name>
    <name evidence="6" type="ORF">GAK31_00107</name>
</gene>
<evidence type="ECO:0000256" key="1">
    <source>
        <dbReference type="ARBA" id="ARBA00009437"/>
    </source>
</evidence>
<evidence type="ECO:0000313" key="7">
    <source>
        <dbReference type="Proteomes" id="UP000487117"/>
    </source>
</evidence>
<keyword evidence="2" id="KW-0805">Transcription regulation</keyword>
<protein>
    <submittedName>
        <fullName evidence="6">HTH-type transcriptional regulator CysL</fullName>
    </submittedName>
</protein>
<evidence type="ECO:0000313" key="6">
    <source>
        <dbReference type="EMBL" id="KAF1016848.1"/>
    </source>
</evidence>
<evidence type="ECO:0000259" key="5">
    <source>
        <dbReference type="PROSITE" id="PS50931"/>
    </source>
</evidence>
<comment type="similarity">
    <text evidence="1">Belongs to the LysR transcriptional regulatory family.</text>
</comment>
<dbReference type="Pfam" id="PF03466">
    <property type="entry name" value="LysR_substrate"/>
    <property type="match status" value="1"/>
</dbReference>
<feature type="domain" description="HTH lysR-type" evidence="5">
    <location>
        <begin position="11"/>
        <end position="62"/>
    </location>
</feature>
<dbReference type="Proteomes" id="UP000487117">
    <property type="component" value="Unassembled WGS sequence"/>
</dbReference>
<comment type="caution">
    <text evidence="6">The sequence shown here is derived from an EMBL/GenBank/DDBJ whole genome shotgun (WGS) entry which is preliminary data.</text>
</comment>
<dbReference type="Pfam" id="PF00126">
    <property type="entry name" value="HTH_1"/>
    <property type="match status" value="1"/>
</dbReference>
<dbReference type="SUPFAM" id="SSF53850">
    <property type="entry name" value="Periplasmic binding protein-like II"/>
    <property type="match status" value="1"/>
</dbReference>
<keyword evidence="3" id="KW-0238">DNA-binding</keyword>
<dbReference type="InterPro" id="IPR036388">
    <property type="entry name" value="WH-like_DNA-bd_sf"/>
</dbReference>
<keyword evidence="4" id="KW-0804">Transcription</keyword>
<dbReference type="InterPro" id="IPR058163">
    <property type="entry name" value="LysR-type_TF_proteobact-type"/>
</dbReference>
<reference evidence="7" key="1">
    <citation type="journal article" date="2020" name="MBio">
        <title>Horizontal gene transfer to a defensive symbiont with a reduced genome amongst a multipartite beetle microbiome.</title>
        <authorList>
            <person name="Waterworth S.C."/>
            <person name="Florez L.V."/>
            <person name="Rees E.R."/>
            <person name="Hertweck C."/>
            <person name="Kaltenpoth M."/>
            <person name="Kwan J.C."/>
        </authorList>
    </citation>
    <scope>NUCLEOTIDE SEQUENCE [LARGE SCALE GENOMIC DNA]</scope>
</reference>
<evidence type="ECO:0000256" key="2">
    <source>
        <dbReference type="ARBA" id="ARBA00023015"/>
    </source>
</evidence>
<dbReference type="InterPro" id="IPR005119">
    <property type="entry name" value="LysR_subst-bd"/>
</dbReference>
<organism evidence="6 7">
    <name type="scientific">Stenotrophomonas maltophilia</name>
    <name type="common">Pseudomonas maltophilia</name>
    <name type="synonym">Xanthomonas maltophilia</name>
    <dbReference type="NCBI Taxonomy" id="40324"/>
    <lineage>
        <taxon>Bacteria</taxon>
        <taxon>Pseudomonadati</taxon>
        <taxon>Pseudomonadota</taxon>
        <taxon>Gammaproteobacteria</taxon>
        <taxon>Lysobacterales</taxon>
        <taxon>Lysobacteraceae</taxon>
        <taxon>Stenotrophomonas</taxon>
        <taxon>Stenotrophomonas maltophilia group</taxon>
    </lineage>
</organism>
<dbReference type="Gene3D" id="1.10.10.10">
    <property type="entry name" value="Winged helix-like DNA-binding domain superfamily/Winged helix DNA-binding domain"/>
    <property type="match status" value="1"/>
</dbReference>
<dbReference type="PRINTS" id="PR00039">
    <property type="entry name" value="HTHLYSR"/>
</dbReference>